<evidence type="ECO:0000256" key="2">
    <source>
        <dbReference type="ARBA" id="ARBA00001946"/>
    </source>
</evidence>
<dbReference type="AlphaFoldDB" id="A0AAV4LQB6"/>
<dbReference type="FunFam" id="1.10.10.460:FF:000001">
    <property type="entry name" value="Ribonuclease"/>
    <property type="match status" value="1"/>
</dbReference>
<keyword evidence="5 8" id="KW-0479">Metal-binding</keyword>
<dbReference type="InterPro" id="IPR012337">
    <property type="entry name" value="RNaseH-like_sf"/>
</dbReference>
<feature type="binding site" evidence="8">
    <location>
        <position position="139"/>
    </location>
    <ligand>
        <name>a divalent metal cation</name>
        <dbReference type="ChEBI" id="CHEBI:60240"/>
    </ligand>
</feature>
<dbReference type="GO" id="GO:0046872">
    <property type="term" value="F:metal ion binding"/>
    <property type="evidence" value="ECO:0007669"/>
    <property type="project" value="UniProtKB-KW"/>
</dbReference>
<evidence type="ECO:0000256" key="5">
    <source>
        <dbReference type="ARBA" id="ARBA00022723"/>
    </source>
</evidence>
<keyword evidence="6 8" id="KW-0255">Endonuclease</keyword>
<evidence type="ECO:0000313" key="12">
    <source>
        <dbReference type="Proteomes" id="UP001497744"/>
    </source>
</evidence>
<dbReference type="InterPro" id="IPR004649">
    <property type="entry name" value="RNase_H2_suA"/>
</dbReference>
<dbReference type="GO" id="GO:0032299">
    <property type="term" value="C:ribonuclease H2 complex"/>
    <property type="evidence" value="ECO:0007669"/>
    <property type="project" value="TreeGrafter"/>
</dbReference>
<evidence type="ECO:0000259" key="10">
    <source>
        <dbReference type="PROSITE" id="PS51975"/>
    </source>
</evidence>
<evidence type="ECO:0000256" key="6">
    <source>
        <dbReference type="ARBA" id="ARBA00022759"/>
    </source>
</evidence>
<gene>
    <name evidence="11" type="ORF">BcabD6B2_17760</name>
</gene>
<evidence type="ECO:0000256" key="8">
    <source>
        <dbReference type="PROSITE-ProRule" id="PRU01319"/>
    </source>
</evidence>
<reference evidence="11 12" key="1">
    <citation type="submission" date="2021-06" db="EMBL/GenBank/DDBJ databases">
        <title>Genome sequence of Babesia caballi.</title>
        <authorList>
            <person name="Yamagishi J."/>
            <person name="Kidaka T."/>
            <person name="Ochi A."/>
        </authorList>
    </citation>
    <scope>NUCLEOTIDE SEQUENCE [LARGE SCALE GENOMIC DNA]</scope>
    <source>
        <strain evidence="11">USDA-D6B2</strain>
    </source>
</reference>
<feature type="domain" description="RNase H type-2" evidence="10">
    <location>
        <begin position="22"/>
        <end position="245"/>
    </location>
</feature>
<dbReference type="PANTHER" id="PTHR10954:SF7">
    <property type="entry name" value="RIBONUCLEASE H2 SUBUNIT A"/>
    <property type="match status" value="1"/>
</dbReference>
<dbReference type="InterPro" id="IPR036397">
    <property type="entry name" value="RNaseH_sf"/>
</dbReference>
<dbReference type="CDD" id="cd07181">
    <property type="entry name" value="RNase_HII_eukaryota_like"/>
    <property type="match status" value="1"/>
</dbReference>
<dbReference type="PROSITE" id="PS51975">
    <property type="entry name" value="RNASE_H_2"/>
    <property type="match status" value="1"/>
</dbReference>
<dbReference type="EMBL" id="BPLF01000001">
    <property type="protein sequence ID" value="GIX62341.1"/>
    <property type="molecule type" value="Genomic_DNA"/>
</dbReference>
<feature type="binding site" evidence="8">
    <location>
        <position position="28"/>
    </location>
    <ligand>
        <name>a divalent metal cation</name>
        <dbReference type="ChEBI" id="CHEBI:60240"/>
    </ligand>
</feature>
<keyword evidence="4 8" id="KW-0540">Nuclease</keyword>
<name>A0AAV4LQB6_BABCB</name>
<keyword evidence="7 8" id="KW-0378">Hydrolase</keyword>
<sequence length="503" mass="54639">MNNDEVRCFRLFRSGIPDKSVPVKLGIDEAGRGPVLGPMVYGGFVCPIGERCHTLLKGEIGVDDSKKLTPDHRNTKFRQLNAPDRPFAICAEVITPKFISYRMLQRESYNLNAMSHDSAIAIIRHFISQGFNLKEVYVDAVGPAAKYEAKLKQLFPQLHCVVANKADSKFPVVSAASIVAKVIRDNMIESWFKDAAEPVQVGSGYPGDPVTCQFLASSLNRLFGFSEFVRFSWATAKNMLEDPKRAAPFEWYETDVNDEEAVLRQNTAIRQTHWLAVVTVADETDQVGFGVGVEGAGLSTPRPQLHAADRTAAVEGEVVELVHLRTAQKRDMQLVGDGSLVLGKRVATALAVWGAVGTGNAVLIHICGATWRSRNRVGVRCAGLAGPAFPASGAPVAAAAPTPLRLLIVEVAVLGALLSQHVIEDRVRNSPLWVNHRNVSVAHLHVAARGDEHAARGGLGLRHPGDASALRRQFGLCDVTPGRADDLVDRAFHGRLVLRGDVR</sequence>
<dbReference type="GO" id="GO:0043137">
    <property type="term" value="P:DNA replication, removal of RNA primer"/>
    <property type="evidence" value="ECO:0007669"/>
    <property type="project" value="TreeGrafter"/>
</dbReference>
<dbReference type="GeneID" id="94193822"/>
<dbReference type="NCBIfam" id="TIGR00729">
    <property type="entry name" value="ribonuclease HII"/>
    <property type="match status" value="1"/>
</dbReference>
<dbReference type="FunFam" id="3.30.420.10:FF:000016">
    <property type="entry name" value="Ribonuclease"/>
    <property type="match status" value="1"/>
</dbReference>
<proteinExistence type="inferred from homology"/>
<comment type="similarity">
    <text evidence="3">Belongs to the RNase HII family. Eukaryotic subfamily.</text>
</comment>
<comment type="cofactor">
    <cofactor evidence="8">
        <name>Mn(2+)</name>
        <dbReference type="ChEBI" id="CHEBI:29035"/>
    </cofactor>
    <cofactor evidence="8">
        <name>Mg(2+)</name>
        <dbReference type="ChEBI" id="CHEBI:18420"/>
    </cofactor>
    <text evidence="8">Manganese or magnesium. Binds 1 divalent metal ion per monomer in the absence of substrate. May bind a second metal ion after substrate binding.</text>
</comment>
<dbReference type="Proteomes" id="UP001497744">
    <property type="component" value="Unassembled WGS sequence"/>
</dbReference>
<accession>A0AAV4LQB6</accession>
<dbReference type="Gene3D" id="1.10.10.460">
    <property type="entry name" value="Ribonuclease hii. Domain 2"/>
    <property type="match status" value="1"/>
</dbReference>
<dbReference type="GO" id="GO:0004523">
    <property type="term" value="F:RNA-DNA hybrid ribonuclease activity"/>
    <property type="evidence" value="ECO:0007669"/>
    <property type="project" value="UniProtKB-UniRule"/>
</dbReference>
<dbReference type="PANTHER" id="PTHR10954">
    <property type="entry name" value="RIBONUCLEASE H2 SUBUNIT A"/>
    <property type="match status" value="1"/>
</dbReference>
<evidence type="ECO:0000256" key="1">
    <source>
        <dbReference type="ARBA" id="ARBA00000077"/>
    </source>
</evidence>
<comment type="function">
    <text evidence="9">Endonuclease that specifically degrades the RNA of RNA-DNA hybrids.</text>
</comment>
<evidence type="ECO:0000313" key="11">
    <source>
        <dbReference type="EMBL" id="GIX62341.1"/>
    </source>
</evidence>
<evidence type="ECO:0000256" key="9">
    <source>
        <dbReference type="RuleBase" id="RU003515"/>
    </source>
</evidence>
<keyword evidence="12" id="KW-1185">Reference proteome</keyword>
<dbReference type="RefSeq" id="XP_067714410.1">
    <property type="nucleotide sequence ID" value="XM_067858309.1"/>
</dbReference>
<dbReference type="InterPro" id="IPR024567">
    <property type="entry name" value="RNase_HII/HIII_dom"/>
</dbReference>
<evidence type="ECO:0000256" key="3">
    <source>
        <dbReference type="ARBA" id="ARBA00007058"/>
    </source>
</evidence>
<dbReference type="Pfam" id="PF01351">
    <property type="entry name" value="RNase_HII"/>
    <property type="match status" value="1"/>
</dbReference>
<comment type="cofactor">
    <cofactor evidence="2">
        <name>Mg(2+)</name>
        <dbReference type="ChEBI" id="CHEBI:18420"/>
    </cofactor>
</comment>
<dbReference type="EC" id="3.1.26.4" evidence="9"/>
<dbReference type="GO" id="GO:0003723">
    <property type="term" value="F:RNA binding"/>
    <property type="evidence" value="ECO:0007669"/>
    <property type="project" value="UniProtKB-UniRule"/>
</dbReference>
<dbReference type="SUPFAM" id="SSF53098">
    <property type="entry name" value="Ribonuclease H-like"/>
    <property type="match status" value="1"/>
</dbReference>
<dbReference type="InterPro" id="IPR023160">
    <property type="entry name" value="RNase_HII_hlx-loop-hlx_cap_dom"/>
</dbReference>
<organism evidence="11 12">
    <name type="scientific">Babesia caballi</name>
    <dbReference type="NCBI Taxonomy" id="5871"/>
    <lineage>
        <taxon>Eukaryota</taxon>
        <taxon>Sar</taxon>
        <taxon>Alveolata</taxon>
        <taxon>Apicomplexa</taxon>
        <taxon>Aconoidasida</taxon>
        <taxon>Piroplasmida</taxon>
        <taxon>Babesiidae</taxon>
        <taxon>Babesia</taxon>
    </lineage>
</organism>
<protein>
    <recommendedName>
        <fullName evidence="9">Ribonuclease</fullName>
        <ecNumber evidence="9">3.1.26.4</ecNumber>
    </recommendedName>
</protein>
<comment type="caution">
    <text evidence="11">The sequence shown here is derived from an EMBL/GenBank/DDBJ whole genome shotgun (WGS) entry which is preliminary data.</text>
</comment>
<dbReference type="GO" id="GO:0006298">
    <property type="term" value="P:mismatch repair"/>
    <property type="evidence" value="ECO:0007669"/>
    <property type="project" value="TreeGrafter"/>
</dbReference>
<dbReference type="InterPro" id="IPR001352">
    <property type="entry name" value="RNase_HII/HIII"/>
</dbReference>
<feature type="binding site" evidence="8">
    <location>
        <position position="29"/>
    </location>
    <ligand>
        <name>a divalent metal cation</name>
        <dbReference type="ChEBI" id="CHEBI:60240"/>
    </ligand>
</feature>
<evidence type="ECO:0000256" key="4">
    <source>
        <dbReference type="ARBA" id="ARBA00022722"/>
    </source>
</evidence>
<comment type="catalytic activity">
    <reaction evidence="1 8 9">
        <text>Endonucleolytic cleavage to 5'-phosphomonoester.</text>
        <dbReference type="EC" id="3.1.26.4"/>
    </reaction>
</comment>
<dbReference type="Gene3D" id="3.30.420.10">
    <property type="entry name" value="Ribonuclease H-like superfamily/Ribonuclease H"/>
    <property type="match status" value="1"/>
</dbReference>
<evidence type="ECO:0000256" key="7">
    <source>
        <dbReference type="ARBA" id="ARBA00022801"/>
    </source>
</evidence>